<dbReference type="EMBL" id="MT226600">
    <property type="protein sequence ID" value="QJX19870.1"/>
    <property type="molecule type" value="Genomic_RNA"/>
</dbReference>
<reference evidence="32" key="8">
    <citation type="submission" date="2018-05" db="EMBL/GenBank/DDBJ databases">
        <authorList>
            <person name="Lanie J.A."/>
            <person name="Ng W.-L."/>
            <person name="Kazmierczak K.M."/>
            <person name="Andrzejewski T.M."/>
            <person name="Davidsen T.M."/>
            <person name="Wayne K.J."/>
            <person name="Tettelin H."/>
            <person name="Glass J.I."/>
            <person name="Rusch D."/>
            <person name="Podicherti R."/>
            <person name="Tsui H.-C.T."/>
            <person name="Winkler M.E."/>
        </authorList>
    </citation>
    <scope>NUCLEOTIDE SEQUENCE</scope>
    <source>
        <strain evidence="32">2362</strain>
        <strain evidence="33">2363</strain>
    </source>
</reference>
<dbReference type="EMBL" id="MT226607">
    <property type="protein sequence ID" value="QJX19940.1"/>
    <property type="molecule type" value="Genomic_RNA"/>
</dbReference>
<evidence type="ECO:0000313" key="34">
    <source>
        <dbReference type="EMBL" id="AXG21673.1"/>
    </source>
</evidence>
<dbReference type="EMBL" id="MG366881">
    <property type="protein sequence ID" value="ATY74400.1"/>
    <property type="molecule type" value="Genomic_RNA"/>
</dbReference>
<dbReference type="EMBL" id="MN723543">
    <property type="protein sequence ID" value="QGW51917.1"/>
    <property type="molecule type" value="Genomic_RNA"/>
</dbReference>
<gene>
    <name evidence="1" type="primary">orf8b</name>
    <name evidence="39" type="synonym">ORF8b</name>
</gene>
<evidence type="ECO:0000313" key="16">
    <source>
        <dbReference type="EMBL" id="AVK87326.1"/>
    </source>
</evidence>
<reference evidence="39" key="11">
    <citation type="submission" date="2018-09" db="EMBL/GenBank/DDBJ databases">
        <authorList>
            <person name="Galiano M."/>
            <person name="Myers R."/>
            <person name="Ellis J."/>
            <person name="Gopal R."/>
            <person name="Zambon M."/>
        </authorList>
    </citation>
    <scope>NUCLEOTIDE SEQUENCE</scope>
    <source>
        <strain evidence="39">MERS-CoV_England-KSA/1/2018</strain>
    </source>
</reference>
<evidence type="ECO:0000313" key="27">
    <source>
        <dbReference type="EMBL" id="AVK87447.1"/>
    </source>
</evidence>
<evidence type="ECO:0000313" key="61">
    <source>
        <dbReference type="EMBL" id="QJX19920.1"/>
    </source>
</evidence>
<reference evidence="35" key="3">
    <citation type="submission" date="2017-10" db="EMBL/GenBank/DDBJ databases">
        <title>MERS-CoV Surveillance in Saudi Arabia.</title>
        <authorList>
            <person name="Lu X."/>
            <person name="Assiri A.M."/>
            <person name="Sakthivel S.K."/>
            <person name="Biggs H."/>
            <person name="Watson J.T."/>
            <person name="Gerber S.I."/>
        </authorList>
    </citation>
    <scope>NUCLEOTIDE SEQUENCE</scope>
    <source>
        <strain evidence="35">Hu/Riyadh-KSA-7413/2017</strain>
    </source>
</reference>
<evidence type="ECO:0000313" key="51">
    <source>
        <dbReference type="EMBL" id="QDP16214.1"/>
    </source>
</evidence>
<evidence type="ECO:0000313" key="35">
    <source>
        <dbReference type="EMBL" id="AXN73367.1"/>
    </source>
</evidence>
<evidence type="ECO:0000313" key="58">
    <source>
        <dbReference type="EMBL" id="QJX19890.1"/>
    </source>
</evidence>
<evidence type="ECO:0000313" key="21">
    <source>
        <dbReference type="EMBL" id="AVK87381.1"/>
    </source>
</evidence>
<reference evidence="37" key="7">
    <citation type="submission" date="2018-05" db="EMBL/GenBank/DDBJ databases">
        <title>Scope and Extent of Healthcare-associated Middle East Respiratory Syndrome Coronavirus Transmission during Two Contemporaneous Outbreaks in Riyadh, Saudi Arabia.</title>
        <authorList>
            <person name="Lu X."/>
        </authorList>
    </citation>
    <scope>NUCLEOTIDE SEQUENCE</scope>
    <source>
        <strain evidence="38">Hu/Riyadh-KSA-10717/2017</strain>
        <strain evidence="37">Hu/Riyadh-KSA-7696/2017</strain>
    </source>
</reference>
<dbReference type="EMBL" id="MN723542">
    <property type="protein sequence ID" value="QGW51906.1"/>
    <property type="molecule type" value="Genomic_RNA"/>
</dbReference>
<dbReference type="EMBL" id="MG912602">
    <property type="protein sequence ID" value="AVK87403.1"/>
    <property type="molecule type" value="Genomic_RNA"/>
</dbReference>
<dbReference type="EMBL" id="MH310911">
    <property type="protein sequence ID" value="AXN92257.1"/>
    <property type="molecule type" value="Genomic_RNA"/>
</dbReference>
<evidence type="ECO:0000313" key="45">
    <source>
        <dbReference type="EMBL" id="QBF80562.1"/>
    </source>
</evidence>
<dbReference type="EMBL" id="MG011352">
    <property type="protein sequence ID" value="ATG84819.1"/>
    <property type="molecule type" value="Genomic_RNA"/>
</dbReference>
<reference evidence="56" key="17">
    <citation type="journal article" name="Viruses">
        <title>Genomic Sequencing and Analysis of Eight Camel-Derived Middle East Respiratory Syndrome Coronavirus (MERS-CoV) Isolates in Saudi Arabia.</title>
        <authorList>
            <person name="Al-Shomrani B.M."/>
            <person name="Manee M.M."/>
            <person name="Alharbi S.N."/>
            <person name="Altammami M.A."/>
            <person name="Alshehri M.A."/>
            <person name="Nassar M.S."/>
            <person name="Bakhrebah M.A."/>
            <person name="Al-Fageeh M.B."/>
        </authorList>
    </citation>
    <scope>NUCLEOTIDE SEQUENCE</scope>
    <source>
        <strain evidence="63">Camel/1290</strain>
        <strain evidence="58">Camel/211</strain>
        <strain evidence="59">Camel/219</strain>
        <strain evidence="61">Camel/227</strain>
        <strain evidence="62">Camel/228</strain>
        <strain evidence="60">Camel/B5-02</strain>
        <strain evidence="57">Camel/B5/02</strain>
        <strain evidence="56">Camel/B8-03</strain>
    </source>
</reference>
<dbReference type="EMBL" id="MT226605">
    <property type="protein sequence ID" value="QJX19920.1"/>
    <property type="molecule type" value="Genomic_RNA"/>
</dbReference>
<dbReference type="EMBL" id="MK462250">
    <property type="protein sequence ID" value="QBF80540.1"/>
    <property type="molecule type" value="Genomic_RNA"/>
</dbReference>
<dbReference type="EMBL" id="MK462247">
    <property type="protein sequence ID" value="QBF80507.1"/>
    <property type="molecule type" value="Genomic_RNA"/>
</dbReference>
<evidence type="ECO:0000313" key="25">
    <source>
        <dbReference type="EMBL" id="AVK87425.1"/>
    </source>
</evidence>
<evidence type="ECO:0000313" key="54">
    <source>
        <dbReference type="EMBL" id="QGW51906.1"/>
    </source>
</evidence>
<reference evidence="12" key="4">
    <citation type="submission" date="2017-10" db="EMBL/GenBank/DDBJ databases">
        <authorList>
            <person name="Banno H."/>
            <person name="Chua N.-H."/>
        </authorList>
    </citation>
    <scope>NUCLEOTIDE SEQUENCE</scope>
    <source>
        <strain evidence="15">Hu/Riyadh-KSA-10024/2017</strain>
        <strain evidence="12">Hu/Riyadh-KSA-7436/2017</strain>
        <strain evidence="13">Hu/Riyadh-KSA-8677/2017</strain>
        <strain evidence="14">Hu/Riyadh-KSA-8683/2017</strain>
    </source>
</reference>
<dbReference type="EMBL" id="MH454272">
    <property type="protein sequence ID" value="AWU59329.1"/>
    <property type="molecule type" value="Genomic_RNA"/>
</dbReference>
<dbReference type="EMBL" id="MH395139">
    <property type="protein sequence ID" value="AXG21662.1"/>
    <property type="molecule type" value="Genomic_RNA"/>
</dbReference>
<dbReference type="EMBL" id="MT226606">
    <property type="protein sequence ID" value="QJX19930.1"/>
    <property type="molecule type" value="Genomic_RNA"/>
</dbReference>
<evidence type="ECO:0000313" key="60">
    <source>
        <dbReference type="EMBL" id="QJX19910.1"/>
    </source>
</evidence>
<dbReference type="EMBL" id="MG011347">
    <property type="protein sequence ID" value="ATG84764.1"/>
    <property type="molecule type" value="Genomic_RNA"/>
</dbReference>
<dbReference type="EMBL" id="MK462254">
    <property type="protein sequence ID" value="QBF80584.1"/>
    <property type="molecule type" value="Genomic_RNA"/>
</dbReference>
<accession>A0A1W5LGP6</accession>
<evidence type="ECO:0000313" key="38">
    <source>
        <dbReference type="EMBL" id="AXN92257.1"/>
    </source>
</evidence>
<evidence type="ECO:0000313" key="14">
    <source>
        <dbReference type="EMBL" id="ATY74411.1"/>
    </source>
</evidence>
<dbReference type="EMBL" id="MG757605">
    <property type="protein sequence ID" value="AXN73533.1"/>
    <property type="molecule type" value="Genomic_RNA"/>
</dbReference>
<evidence type="ECO:0000313" key="18">
    <source>
        <dbReference type="EMBL" id="AVK87348.1"/>
    </source>
</evidence>
<dbReference type="EMBL" id="MG011353">
    <property type="protein sequence ID" value="ATG84830.1"/>
    <property type="molecule type" value="Genomic_RNA"/>
</dbReference>
<dbReference type="EMBL" id="MT226603">
    <property type="protein sequence ID" value="QJX19900.1"/>
    <property type="molecule type" value="Genomic_RNA"/>
</dbReference>
<evidence type="ECO:0000313" key="52">
    <source>
        <dbReference type="EMBL" id="QEJ82223.1"/>
    </source>
</evidence>
<evidence type="ECO:0000313" key="63">
    <source>
        <dbReference type="EMBL" id="QJX19940.1"/>
    </source>
</evidence>
<evidence type="ECO:0000313" key="23">
    <source>
        <dbReference type="EMBL" id="AVK87403.1"/>
    </source>
</evidence>
<evidence type="ECO:0000313" key="42">
    <source>
        <dbReference type="EMBL" id="QBF80496.1"/>
    </source>
</evidence>
<dbReference type="EMBL" id="MG912606">
    <property type="protein sequence ID" value="AVK87447.1"/>
    <property type="molecule type" value="Genomic_RNA"/>
</dbReference>
<evidence type="ECO:0000313" key="26">
    <source>
        <dbReference type="EMBL" id="AVK87436.1"/>
    </source>
</evidence>
<reference evidence="31" key="9">
    <citation type="submission" date="2018-06" db="EMBL/GenBank/DDBJ databases">
        <title>Middle East respiratory syndrome-related coronavirus strain HCoV-EMC, complete genome.</title>
        <authorList>
            <person name="Al Balwi M."/>
            <person name="Khan A."/>
            <person name="UdayaRaja G.K."/>
            <person name="AlAbdulkareem I."/>
            <person name="AlMasoud A."/>
            <person name="AlAsiri A."/>
            <person name="Balavenkatesh Mani M."/>
            <person name="AlHarbi W."/>
            <person name="El-Saed A."/>
            <person name="H Balkhy H."/>
            <person name="Siddiqui Z."/>
        </authorList>
    </citation>
    <scope>NUCLEOTIDE SEQUENCE</scope>
    <source>
        <strain evidence="31">HCoV-EMC</strain>
    </source>
</reference>
<evidence type="ECO:0000313" key="22">
    <source>
        <dbReference type="EMBL" id="AVK87392.1"/>
    </source>
</evidence>
<reference evidence="40" key="12">
    <citation type="submission" date="2019-01" db="EMBL/GenBank/DDBJ databases">
        <authorList>
            <person name="Lu X."/>
            <person name="Assiri A.M."/>
            <person name="Watson J.T."/>
            <person name="Gerber S.I."/>
            <person name="Lindstrom S."/>
        </authorList>
    </citation>
    <scope>NUCLEOTIDE SEQUENCE</scope>
    <source>
        <strain evidence="49">Hu/Albaha-KSA-0800H/2018</strain>
        <strain evidence="40">Hu/Jeddah-KSA-173RS1101/2017</strain>
        <strain evidence="41">Hu/Jeddah-KSA-173RS1512/2017</strain>
        <strain evidence="42">Hu/Jeddah-KSA-173RS1570/2017</strain>
        <strain evidence="43">Hu/Jeddah-KSA-182RS2449/2018</strain>
        <strain evidence="44">Hu/Najran-KSA-183RS279/2018</strain>
        <strain evidence="46">Hu/Qaseem-KSA-18013897/2018</strain>
        <strain evidence="47">Hu/Riyadh-KSA-18014504/2018</strain>
        <strain evidence="48">Hu/Riyadh-KSA-18014506/2018</strain>
        <strain evidence="52">Hu/Riyadh-KSA-19001796/2019</strain>
        <strain evidence="53">Hu/Riyadh-KSA-19003852/2019</strain>
        <strain evidence="45">Hu/Tabuk-KSA-153/2018</strain>
    </source>
</reference>
<protein>
    <submittedName>
        <fullName evidence="1 12">ORF8b</fullName>
    </submittedName>
</protein>
<evidence type="ECO:0000313" key="9">
    <source>
        <dbReference type="EMBL" id="ATG84907.1"/>
    </source>
</evidence>
<evidence type="ECO:0000313" key="41">
    <source>
        <dbReference type="EMBL" id="QBF80485.1"/>
    </source>
</evidence>
<dbReference type="EMBL" id="MG912597">
    <property type="protein sequence ID" value="AVK87348.1"/>
    <property type="molecule type" value="Genomic_RNA"/>
</dbReference>
<dbReference type="EMBL" id="KX154684">
    <property type="protein sequence ID" value="ANF29170.1"/>
    <property type="molecule type" value="Genomic_RNA"/>
</dbReference>
<reference evidence="2" key="2">
    <citation type="submission" date="2017-09" db="EMBL/GenBank/DDBJ databases">
        <title>MERS-CoV Surveillance in Saudi Arabia.</title>
        <authorList>
            <person name="Lu X."/>
            <person name="Assiri A.M."/>
            <person name="Erdman D.D."/>
            <person name="Midgley C."/>
            <person name="Watson J.T."/>
            <person name="Gerber S.I."/>
        </authorList>
    </citation>
    <scope>NUCLEOTIDE SEQUENCE</scope>
    <source>
        <strain evidence="2">Hu/Qasim-KSA-13922/2016</strain>
        <strain evidence="5">Hu/Qasim-KSA-893/2016</strain>
        <strain evidence="3">Hu/Riyadh-KSA-14607/2016</strain>
        <strain evidence="4">Hu/Riyadh-KSA-14670/2016</strain>
        <strain evidence="8">Hu/Riyadh-KSA-16559/2016</strain>
        <strain evidence="6">Hu/Riyadh-KSA-19949/2016</strain>
        <strain evidence="7">Hu/Riyadh-KSA-21155/2016</strain>
        <strain evidence="10">Hu/Riyadh-KSA-K17000405/2017</strain>
        <strain evidence="9">Hu/Riyadh-KSA-K17000887/2017</strain>
        <strain evidence="11">Hu/Riyadh-KSA-K37029157/2016</strain>
    </source>
</reference>
<dbReference type="EMBL" id="MT226601">
    <property type="protein sequence ID" value="QJX19880.1"/>
    <property type="molecule type" value="Genomic_RNA"/>
</dbReference>
<evidence type="ECO:0000313" key="29">
    <source>
        <dbReference type="EMBL" id="AVK87469.1"/>
    </source>
</evidence>
<reference evidence="1" key="1">
    <citation type="submission" date="2016-04" db="EMBL/GenBank/DDBJ databases">
        <title>MERS-CoV epidemiology in Saudi Arabia: January - February, 2016.</title>
        <authorList>
            <person name="Assiri A.M."/>
            <person name="Midgley C.M."/>
            <person name="Alessa M."/>
            <person name="Hawaj H.A.L."/>
            <person name="Saeed A.B."/>
            <person name="Almasri M.M."/>
            <person name="Lu X."/>
            <person name="Abedi G.R."/>
            <person name="Abdalla O."/>
            <person name="Mohammed M."/>
            <person name="Algarni H.S."/>
            <person name="Alhakeem R.F."/>
            <person name="Al-Abdely H.M."/>
            <person name="Alomar I.A."/>
            <person name="Alsharef A.A."/>
            <person name="Nooh R."/>
            <person name="Erdman D.D."/>
            <person name="Watson J.T."/>
            <person name="Gerber S.I."/>
        </authorList>
    </citation>
    <scope>NUCLEOTIDE SEQUENCE</scope>
    <source>
        <strain evidence="1">Hu/Riyadh-KSA-11739/2016</strain>
    </source>
</reference>
<dbReference type="EMBL" id="MG912607">
    <property type="protein sequence ID" value="AVK87458.1"/>
    <property type="molecule type" value="Genomic_RNA"/>
</dbReference>
<evidence type="ECO:0000313" key="39">
    <source>
        <dbReference type="EMBL" id="AYM48039.1"/>
    </source>
</evidence>
<reference evidence="54" key="15">
    <citation type="submission" date="2019-11" db="EMBL/GenBank/DDBJ databases">
        <title>MERS-CoV isolates from KSA 2017/2018.</title>
        <authorList>
            <person name="Queen K."/>
            <person name="Tamin A."/>
            <person name="Assiri A.M."/>
            <person name="Paden C.R."/>
            <person name="Thornburg N.J."/>
            <person name="Tong S."/>
        </authorList>
    </citation>
    <scope>NUCLEOTIDE SEQUENCE</scope>
    <source>
        <strain evidence="54">Hu/Jeddah-KSA-173RS1101/2017</strain>
        <strain evidence="55">Hu/Jeddah-KSA-173RS1570/2017</strain>
    </source>
</reference>
<organism evidence="1">
    <name type="scientific">Middle East respiratory syndrome-related coronavirus</name>
    <name type="common">MERS-CoV</name>
    <dbReference type="NCBI Taxonomy" id="1335626"/>
    <lineage>
        <taxon>Viruses</taxon>
        <taxon>Riboviria</taxon>
        <taxon>Orthornavirae</taxon>
        <taxon>Pisuviricota</taxon>
        <taxon>Pisoniviricetes</taxon>
        <taxon>Nidovirales</taxon>
        <taxon>Cornidovirineae</taxon>
        <taxon>Coronaviridae</taxon>
        <taxon>Orthocoronavirinae</taxon>
        <taxon>Betacoronavirus</taxon>
        <taxon>Merbecovirus</taxon>
        <taxon>Betacoronavirus cameli</taxon>
    </lineage>
</organism>
<dbReference type="EMBL" id="MK462256">
    <property type="protein sequence ID" value="QBF80606.1"/>
    <property type="molecule type" value="Genomic_RNA"/>
</dbReference>
<dbReference type="EMBL" id="MH371127">
    <property type="protein sequence ID" value="AXG21651.1"/>
    <property type="molecule type" value="Genomic_RNA"/>
</dbReference>
<evidence type="ECO:0000313" key="57">
    <source>
        <dbReference type="EMBL" id="QJX19880.1"/>
    </source>
</evidence>
<evidence type="ECO:0000313" key="4">
    <source>
        <dbReference type="EMBL" id="ATG84764.1"/>
    </source>
</evidence>
<dbReference type="EMBL" id="MK462252">
    <property type="protein sequence ID" value="QBF80562.1"/>
    <property type="molecule type" value="Genomic_RNA"/>
</dbReference>
<evidence type="ECO:0000313" key="33">
    <source>
        <dbReference type="EMBL" id="AXG21662.1"/>
    </source>
</evidence>
<dbReference type="EMBL" id="MG011362">
    <property type="protein sequence ID" value="ATG84929.1"/>
    <property type="molecule type" value="Genomic_RNA"/>
</dbReference>
<reference evidence="50" key="14">
    <citation type="submission" date="2019-06" db="EMBL/GenBank/DDBJ databases">
        <authorList>
            <person name="AlBalwi M."/>
            <person name="Anis K."/>
            <person name="UdayaRaja G K."/>
            <person name="Al Deeris M."/>
            <person name="AlAbdulkareem I."/>
        </authorList>
    </citation>
    <scope>NUCLEOTIDE SEQUENCE</scope>
    <source>
        <strain evidence="50">016</strain>
    </source>
</reference>
<evidence type="ECO:0000313" key="19">
    <source>
        <dbReference type="EMBL" id="AVK87359.1"/>
    </source>
</evidence>
<evidence type="ECO:0000313" key="2">
    <source>
        <dbReference type="EMBL" id="ATG84698.1"/>
    </source>
</evidence>
<dbReference type="EMBL" id="MG912604">
    <property type="protein sequence ID" value="AVK87425.1"/>
    <property type="molecule type" value="Genomic_RNA"/>
</dbReference>
<evidence type="ECO:0000313" key="8">
    <source>
        <dbReference type="EMBL" id="ATG84896.1"/>
    </source>
</evidence>
<dbReference type="EMBL" id="MG011341">
    <property type="protein sequence ID" value="ATG84698.1"/>
    <property type="molecule type" value="Genomic_RNA"/>
</dbReference>
<dbReference type="EMBL" id="MN120513">
    <property type="protein sequence ID" value="QDP16203.1"/>
    <property type="molecule type" value="Genomic_RNA"/>
</dbReference>
<dbReference type="EMBL" id="MG366483">
    <property type="protein sequence ID" value="AXN73367.1"/>
    <property type="molecule type" value="Genomic_RNA"/>
</dbReference>
<evidence type="ECO:0000313" key="1">
    <source>
        <dbReference type="EMBL" id="ANF29170.1"/>
    </source>
</evidence>
<dbReference type="CDD" id="cd21661">
    <property type="entry name" value="merbe_CoV_ORF8b-like"/>
    <property type="match status" value="1"/>
</dbReference>
<sequence length="143" mass="15727">MPIPPLRKMLGIGGDRTEKLIPGMELSNWLPGGTSTTLELDPKQHSHSGLLRMASFGSMKMAPLMLLQLLGRGTLTMIQLLLHNSRPVLSFLKTSTLRGLEAIVNHLQEPLAQAETLPDLVHKVQDQETLPAALLQVHLESEQ</sequence>
<dbReference type="EMBL" id="MN120514">
    <property type="protein sequence ID" value="QDP16214.1"/>
    <property type="molecule type" value="Genomic_RNA"/>
</dbReference>
<reference evidence="36" key="5">
    <citation type="submission" date="2018-01" db="EMBL/GenBank/DDBJ databases">
        <title>Comprehensive characterization of MERS-CoV dynamics among clinically diverse patients in Saudi Arabia.</title>
        <authorList>
            <person name="Al-Abdely H.M."/>
            <person name="Midgley C.M."/>
            <person name="Alkhamis A.M."/>
            <person name="Abedi G.R."/>
            <person name="Lu X."/>
            <person name="Binder A.M."/>
            <person name="Alanazi K."/>
            <person name="Banjar W."/>
            <person name="Abdalla O."/>
            <person name="Dahl R.M."/>
            <person name="Mohammed M."/>
            <person name="Tamin A."/>
            <person name="Algarni H.S."/>
            <person name="Sakthivel S.K."/>
            <person name="Algwizani A."/>
            <person name="Bafaqeeh F."/>
            <person name="Alzahrani A."/>
            <person name="Curns A.T."/>
            <person name="Alsharef A.A."/>
            <person name="Alhakeem R.F."/>
            <person name="Thornburg N.J."/>
            <person name="Jokhdar H."/>
            <person name="Ghazal S.S."/>
            <person name="Erdman D.D."/>
            <person name="Assiri A.M."/>
            <person name="Watson J.T."/>
            <person name="Gerber S.I."/>
        </authorList>
    </citation>
    <scope>NUCLEOTIDE SEQUENCE</scope>
    <source>
        <strain evidence="36">Hu/Riyadh-KSA-036D1N/2016</strain>
    </source>
</reference>
<dbReference type="EMBL" id="MK462246">
    <property type="protein sequence ID" value="QBF80496.1"/>
    <property type="molecule type" value="Genomic_RNA"/>
</dbReference>
<dbReference type="EMBL" id="MK462255">
    <property type="protein sequence ID" value="QBF80595.1"/>
    <property type="molecule type" value="Genomic_RNA"/>
</dbReference>
<evidence type="ECO:0000313" key="13">
    <source>
        <dbReference type="EMBL" id="ATY74400.1"/>
    </source>
</evidence>
<dbReference type="EMBL" id="MG011360">
    <property type="protein sequence ID" value="ATG84907.1"/>
    <property type="molecule type" value="Genomic_RNA"/>
</dbReference>
<dbReference type="EMBL" id="MN365232">
    <property type="protein sequence ID" value="QEJ82223.1"/>
    <property type="molecule type" value="Genomic_RNA"/>
</dbReference>
<evidence type="ECO:0000313" key="20">
    <source>
        <dbReference type="EMBL" id="AVK87370.1"/>
    </source>
</evidence>
<dbReference type="EMBL" id="MG011361">
    <property type="protein sequence ID" value="ATG84918.1"/>
    <property type="molecule type" value="Genomic_RNA"/>
</dbReference>
<dbReference type="EMBL" id="MN365233">
    <property type="protein sequence ID" value="QEJ82234.1"/>
    <property type="molecule type" value="Genomic_RNA"/>
</dbReference>
<evidence type="ECO:0000313" key="48">
    <source>
        <dbReference type="EMBL" id="QBF80606.1"/>
    </source>
</evidence>
<evidence type="ECO:0000313" key="53">
    <source>
        <dbReference type="EMBL" id="QEJ82234.1"/>
    </source>
</evidence>
<dbReference type="InterPro" id="IPR044312">
    <property type="entry name" value="merbe_CoV_ORF8b-like"/>
</dbReference>
<dbReference type="EMBL" id="MH310910">
    <property type="protein sequence ID" value="AXN92246.1"/>
    <property type="molecule type" value="Genomic_RNA"/>
</dbReference>
<evidence type="ECO:0000313" key="11">
    <source>
        <dbReference type="EMBL" id="ATG84929.1"/>
    </source>
</evidence>
<evidence type="ECO:0000313" key="62">
    <source>
        <dbReference type="EMBL" id="QJX19930.1"/>
    </source>
</evidence>
<evidence type="ECO:0000313" key="50">
    <source>
        <dbReference type="EMBL" id="QDP16203.1"/>
    </source>
</evidence>
<evidence type="ECO:0000313" key="31">
    <source>
        <dbReference type="EMBL" id="AWU59329.1"/>
    </source>
</evidence>
<reference evidence="34" key="10">
    <citation type="submission" date="2018-06" db="EMBL/GenBank/DDBJ databases">
        <authorList>
            <person name="Zhirakovskaya E."/>
        </authorList>
    </citation>
    <scope>NUCLEOTIDE SEQUENCE</scope>
    <source>
        <strain evidence="34">2366</strain>
    </source>
</reference>
<evidence type="ECO:0000313" key="6">
    <source>
        <dbReference type="EMBL" id="ATG84830.1"/>
    </source>
</evidence>
<evidence type="ECO:0000313" key="49">
    <source>
        <dbReference type="EMBL" id="QBF80619.1"/>
    </source>
</evidence>
<evidence type="ECO:0000313" key="59">
    <source>
        <dbReference type="EMBL" id="QJX19900.1"/>
    </source>
</evidence>
<dbReference type="EMBL" id="MK462245">
    <property type="protein sequence ID" value="QBF80485.1"/>
    <property type="molecule type" value="Genomic_RNA"/>
</dbReference>
<dbReference type="EMBL" id="MG912599">
    <property type="protein sequence ID" value="AVK87370.1"/>
    <property type="molecule type" value="Genomic_RNA"/>
</dbReference>
<evidence type="ECO:0000313" key="17">
    <source>
        <dbReference type="EMBL" id="AVK87337.1"/>
    </source>
</evidence>
<dbReference type="EMBL" id="MG366883">
    <property type="protein sequence ID" value="ATY74422.1"/>
    <property type="molecule type" value="Genomic_RNA"/>
</dbReference>
<dbReference type="EMBL" id="MG011343">
    <property type="protein sequence ID" value="ATG84720.1"/>
    <property type="molecule type" value="Genomic_RNA"/>
</dbReference>
<reference evidence="16" key="6">
    <citation type="submission" date="2018-02" db="EMBL/GenBank/DDBJ databases">
        <authorList>
            <person name="Cohen D.B."/>
            <person name="Kent A.D."/>
        </authorList>
    </citation>
    <scope>NUCLEOTIDE SEQUENCE</scope>
    <source>
        <strain evidence="22">Hu/Riyadh-KSA-10308/2017</strain>
        <strain evidence="16">Hu/Riyadh-KSA-7178/2017</strain>
        <strain evidence="30">Hu/Riyadh-KSA-7275/2017</strain>
        <strain evidence="17">Hu/Riyadh-KSA-7373/2017</strain>
        <strain evidence="18">Hu/Riyadh-KSA-7423/2017</strain>
        <strain evidence="19">Hu/Riyadh-KSA-7680/2017</strain>
        <strain evidence="20">Hu/Riyadh-KSA-8667/2017</strain>
        <strain evidence="21">Hu/Riyadh-KSA-8882/2017</strain>
        <strain evidence="28">Hu/Riyadh-KSA-9522/2017</strain>
        <strain evidence="23">Hu/Riyadh-KSA-9614/2017</strain>
        <strain evidence="25">Hu/Riyadh-KSA-9689/2017</strain>
        <strain evidence="24">Hu/Riyadh-KSA-9693/2017</strain>
        <strain evidence="29">Hu/Riyadh-KSA-9730/2017</strain>
        <strain evidence="26">Hu/Riyadh-KSA-9835/2017</strain>
        <strain evidence="27">Hu/Riyadh-KSA-9852/2017</strain>
    </source>
</reference>
<dbReference type="EMBL" id="MK462243">
    <property type="protein sequence ID" value="QBF80463.1"/>
    <property type="molecule type" value="Genomic_RNA"/>
</dbReference>
<reference evidence="56" key="16">
    <citation type="submission" date="2020-03" db="EMBL/GenBank/DDBJ databases">
        <authorList>
            <person name="Alshomrani B.M."/>
            <person name="Manee M.M."/>
            <person name="Nassar M.S."/>
            <person name="Bakhrebah M.A."/>
            <person name="Alfageeh M.B."/>
        </authorList>
    </citation>
    <scope>NUCLEOTIDE SEQUENCE</scope>
    <source>
        <strain evidence="63">Camel/1290</strain>
        <strain evidence="58">Camel/211</strain>
        <strain evidence="59">Camel/219</strain>
        <strain evidence="61">Camel/227</strain>
        <strain evidence="62">Camel/228</strain>
        <strain evidence="60">Camel/B5-02</strain>
        <strain evidence="57">Camel/B5/02</strain>
        <strain evidence="56">Camel/B8-03</strain>
    </source>
</reference>
<dbReference type="EMBL" id="MG912596">
    <property type="protein sequence ID" value="AVK87337.1"/>
    <property type="molecule type" value="Genomic_RNA"/>
</dbReference>
<dbReference type="EMBL" id="MG912608">
    <property type="protein sequence ID" value="AVK87469.1"/>
    <property type="molecule type" value="Genomic_RNA"/>
</dbReference>
<dbReference type="EMBL" id="MH822886">
    <property type="protein sequence ID" value="AYM48039.1"/>
    <property type="molecule type" value="Genomic_RNA"/>
</dbReference>
<evidence type="ECO:0000313" key="32">
    <source>
        <dbReference type="EMBL" id="AXG21651.1"/>
    </source>
</evidence>
<reference evidence="51" key="13">
    <citation type="submission" date="2019-06" db="EMBL/GenBank/DDBJ databases">
        <title>Middle East respiratory syndrome-related coronavirus strain HCoV-EMC, complete genome.</title>
        <authorList>
            <person name="Al Balwi M."/>
            <person name="Khan A."/>
            <person name="UdayaRaja G K."/>
            <person name="Al Drees M."/>
            <person name="AlAbdulkareem M."/>
        </authorList>
    </citation>
    <scope>NUCLEOTIDE SEQUENCE</scope>
    <source>
        <strain evidence="51">013</strain>
    </source>
</reference>
<dbReference type="EMBL" id="MG912609">
    <property type="protein sequence ID" value="AVK87477.1"/>
    <property type="molecule type" value="Genomic_RNA"/>
</dbReference>
<dbReference type="EMBL" id="MT226604">
    <property type="protein sequence ID" value="QJX19910.1"/>
    <property type="molecule type" value="Genomic_RNA"/>
</dbReference>
<dbReference type="EMBL" id="MG912600">
    <property type="protein sequence ID" value="AVK87381.1"/>
    <property type="molecule type" value="Genomic_RNA"/>
</dbReference>
<evidence type="ECO:0000313" key="30">
    <source>
        <dbReference type="EMBL" id="AVK87477.1"/>
    </source>
</evidence>
<evidence type="ECO:0000313" key="7">
    <source>
        <dbReference type="EMBL" id="ATG84852.1"/>
    </source>
</evidence>
<dbReference type="EMBL" id="MG912601">
    <property type="protein sequence ID" value="AVK87392.1"/>
    <property type="molecule type" value="Genomic_RNA"/>
</dbReference>
<dbReference type="EMBL" id="MG912605">
    <property type="protein sequence ID" value="AVK87436.1"/>
    <property type="molecule type" value="Genomic_RNA"/>
</dbReference>
<evidence type="ECO:0000313" key="36">
    <source>
        <dbReference type="EMBL" id="AXN73533.1"/>
    </source>
</evidence>
<dbReference type="EMBL" id="MG912603">
    <property type="protein sequence ID" value="AVK87414.1"/>
    <property type="molecule type" value="Genomic_RNA"/>
</dbReference>
<evidence type="ECO:0000313" key="40">
    <source>
        <dbReference type="EMBL" id="QBF80463.1"/>
    </source>
</evidence>
<evidence type="ECO:0000313" key="28">
    <source>
        <dbReference type="EMBL" id="AVK87458.1"/>
    </source>
</evidence>
<evidence type="ECO:0000313" key="44">
    <source>
        <dbReference type="EMBL" id="QBF80540.1"/>
    </source>
</evidence>
<dbReference type="EMBL" id="MG912595">
    <property type="protein sequence ID" value="AVK87326.1"/>
    <property type="molecule type" value="Genomic_RNA"/>
</dbReference>
<evidence type="ECO:0000313" key="3">
    <source>
        <dbReference type="EMBL" id="ATG84720.1"/>
    </source>
</evidence>
<evidence type="ECO:0000313" key="43">
    <source>
        <dbReference type="EMBL" id="QBF80507.1"/>
    </source>
</evidence>
<dbReference type="EMBL" id="MG912598">
    <property type="protein sequence ID" value="AVK87359.1"/>
    <property type="molecule type" value="Genomic_RNA"/>
</dbReference>
<dbReference type="EMBL" id="MG011355">
    <property type="protein sequence ID" value="ATG84852.1"/>
    <property type="molecule type" value="Genomic_RNA"/>
</dbReference>
<evidence type="ECO:0000313" key="24">
    <source>
        <dbReference type="EMBL" id="AVK87414.1"/>
    </source>
</evidence>
<evidence type="ECO:0000313" key="47">
    <source>
        <dbReference type="EMBL" id="QBF80595.1"/>
    </source>
</evidence>
<name>A0A1W5LGP6_MERS</name>
<evidence type="ECO:0000313" key="55">
    <source>
        <dbReference type="EMBL" id="QGW51917.1"/>
    </source>
</evidence>
<dbReference type="EMBL" id="MG366882">
    <property type="protein sequence ID" value="ATY74411.1"/>
    <property type="molecule type" value="Genomic_RNA"/>
</dbReference>
<dbReference type="EMBL" id="MK483839">
    <property type="protein sequence ID" value="QBF80619.1"/>
    <property type="molecule type" value="Genomic_RNA"/>
</dbReference>
<dbReference type="EMBL" id="MH432120">
    <property type="protein sequence ID" value="AXG21673.1"/>
    <property type="molecule type" value="Genomic_RNA"/>
</dbReference>
<dbReference type="EMBL" id="MT226602">
    <property type="protein sequence ID" value="QJX19890.1"/>
    <property type="molecule type" value="Genomic_RNA"/>
</dbReference>
<evidence type="ECO:0000313" key="5">
    <source>
        <dbReference type="EMBL" id="ATG84819.1"/>
    </source>
</evidence>
<evidence type="ECO:0000313" key="15">
    <source>
        <dbReference type="EMBL" id="ATY74422.1"/>
    </source>
</evidence>
<proteinExistence type="predicted"/>
<dbReference type="EMBL" id="MG366880">
    <property type="protein sequence ID" value="ATY74389.1"/>
    <property type="molecule type" value="Genomic_RNA"/>
</dbReference>
<evidence type="ECO:0000313" key="10">
    <source>
        <dbReference type="EMBL" id="ATG84918.1"/>
    </source>
</evidence>
<dbReference type="EMBL" id="MG011359">
    <property type="protein sequence ID" value="ATG84896.1"/>
    <property type="molecule type" value="Genomic_RNA"/>
</dbReference>
<evidence type="ECO:0000313" key="56">
    <source>
        <dbReference type="EMBL" id="QJX19870.1"/>
    </source>
</evidence>
<evidence type="ECO:0000313" key="12">
    <source>
        <dbReference type="EMBL" id="ATY74389.1"/>
    </source>
</evidence>
<evidence type="ECO:0000313" key="37">
    <source>
        <dbReference type="EMBL" id="AXN92246.1"/>
    </source>
</evidence>
<evidence type="ECO:0000313" key="46">
    <source>
        <dbReference type="EMBL" id="QBF80584.1"/>
    </source>
</evidence>